<dbReference type="InterPro" id="IPR052611">
    <property type="entry name" value="Plant_RLK_LysM"/>
</dbReference>
<dbReference type="GO" id="GO:0005886">
    <property type="term" value="C:plasma membrane"/>
    <property type="evidence" value="ECO:0007669"/>
    <property type="project" value="UniProtKB-SubCell"/>
</dbReference>
<keyword evidence="8 10" id="KW-0472">Membrane</keyword>
<dbReference type="Pfam" id="PF23446">
    <property type="entry name" value="LysM1_NFP_LYK"/>
    <property type="match status" value="1"/>
</dbReference>
<dbReference type="PANTHER" id="PTHR45927:SF15">
    <property type="entry name" value="SERINE_THREONINE RECEPTOR-LIKE KINASE NFP"/>
    <property type="match status" value="1"/>
</dbReference>
<evidence type="ECO:0000256" key="6">
    <source>
        <dbReference type="ARBA" id="ARBA00022840"/>
    </source>
</evidence>
<accession>A0A8X8Z6S7</accession>
<dbReference type="EMBL" id="PNBA02000018">
    <property type="protein sequence ID" value="KAG6393377.1"/>
    <property type="molecule type" value="Genomic_DNA"/>
</dbReference>
<dbReference type="InterPro" id="IPR008271">
    <property type="entry name" value="Ser/Thr_kinase_AS"/>
</dbReference>
<dbReference type="AlphaFoldDB" id="A0A8X8Z6S7"/>
<dbReference type="InterPro" id="IPR059143">
    <property type="entry name" value="NFP_LysM2"/>
</dbReference>
<keyword evidence="2" id="KW-1003">Cell membrane</keyword>
<dbReference type="GO" id="GO:0051707">
    <property type="term" value="P:response to other organism"/>
    <property type="evidence" value="ECO:0007669"/>
    <property type="project" value="UniProtKB-ARBA"/>
</dbReference>
<protein>
    <recommendedName>
        <fullName evidence="11">Protein kinase domain-containing protein</fullName>
    </recommendedName>
</protein>
<reference evidence="12" key="2">
    <citation type="submission" date="2020-08" db="EMBL/GenBank/DDBJ databases">
        <title>Plant Genome Project.</title>
        <authorList>
            <person name="Zhang R.-G."/>
        </authorList>
    </citation>
    <scope>NUCLEOTIDE SEQUENCE</scope>
    <source>
        <strain evidence="12">Huo1</strain>
        <tissue evidence="12">Leaf</tissue>
    </source>
</reference>
<keyword evidence="7 10" id="KW-1133">Transmembrane helix</keyword>
<dbReference type="SMART" id="SM00257">
    <property type="entry name" value="LysM"/>
    <property type="match status" value="2"/>
</dbReference>
<evidence type="ECO:0000256" key="7">
    <source>
        <dbReference type="ARBA" id="ARBA00022989"/>
    </source>
</evidence>
<evidence type="ECO:0000256" key="2">
    <source>
        <dbReference type="ARBA" id="ARBA00022475"/>
    </source>
</evidence>
<dbReference type="InterPro" id="IPR059144">
    <property type="entry name" value="NFP_LysM3"/>
</dbReference>
<evidence type="ECO:0000259" key="11">
    <source>
        <dbReference type="PROSITE" id="PS50011"/>
    </source>
</evidence>
<gene>
    <name evidence="12" type="ORF">SASPL_147616</name>
</gene>
<dbReference type="PROSITE" id="PS00108">
    <property type="entry name" value="PROTEIN_KINASE_ST"/>
    <property type="match status" value="1"/>
</dbReference>
<dbReference type="GO" id="GO:0004672">
    <property type="term" value="F:protein kinase activity"/>
    <property type="evidence" value="ECO:0007669"/>
    <property type="project" value="InterPro"/>
</dbReference>
<comment type="subcellular location">
    <subcellularLocation>
        <location evidence="1">Cell membrane</location>
        <topology evidence="1">Single-pass membrane protein</topology>
    </subcellularLocation>
</comment>
<evidence type="ECO:0000256" key="10">
    <source>
        <dbReference type="SAM" id="Phobius"/>
    </source>
</evidence>
<keyword evidence="13" id="KW-1185">Reference proteome</keyword>
<keyword evidence="5" id="KW-0547">Nucleotide-binding</keyword>
<feature type="transmembrane region" description="Helical" evidence="10">
    <location>
        <begin position="273"/>
        <end position="297"/>
    </location>
</feature>
<organism evidence="12">
    <name type="scientific">Salvia splendens</name>
    <name type="common">Scarlet sage</name>
    <dbReference type="NCBI Taxonomy" id="180675"/>
    <lineage>
        <taxon>Eukaryota</taxon>
        <taxon>Viridiplantae</taxon>
        <taxon>Streptophyta</taxon>
        <taxon>Embryophyta</taxon>
        <taxon>Tracheophyta</taxon>
        <taxon>Spermatophyta</taxon>
        <taxon>Magnoliopsida</taxon>
        <taxon>eudicotyledons</taxon>
        <taxon>Gunneridae</taxon>
        <taxon>Pentapetalae</taxon>
        <taxon>asterids</taxon>
        <taxon>lamiids</taxon>
        <taxon>Lamiales</taxon>
        <taxon>Lamiaceae</taxon>
        <taxon>Nepetoideae</taxon>
        <taxon>Mentheae</taxon>
        <taxon>Salviinae</taxon>
        <taxon>Salvia</taxon>
        <taxon>Salvia subgen. Calosphace</taxon>
        <taxon>core Calosphace</taxon>
    </lineage>
</organism>
<evidence type="ECO:0000256" key="1">
    <source>
        <dbReference type="ARBA" id="ARBA00004162"/>
    </source>
</evidence>
<dbReference type="PROSITE" id="PS50011">
    <property type="entry name" value="PROTEIN_KINASE_DOM"/>
    <property type="match status" value="1"/>
</dbReference>
<evidence type="ECO:0000256" key="9">
    <source>
        <dbReference type="ARBA" id="ARBA00023157"/>
    </source>
</evidence>
<dbReference type="Pfam" id="PF00069">
    <property type="entry name" value="Pkinase"/>
    <property type="match status" value="1"/>
</dbReference>
<sequence length="635" mass="70431">MVRYLNNQLINRKTNPNHFPFSSTMKIKFYLPPLLLLLLWYNTHQHNVQAQLPSTIGYNCTANQSAAPCDTYVFYRAASPGFLDLAAVGDLFSLSRPEIASPSNISSPASRLLPDQTLFVPIKCSCNTVNTSITISYSPQNFTIRSGDTFYLVSTLSYQNLTTYQSVEVVNPNLIPTQLDVGDVVVFPIFCRCPTSSQRRSGVNYLITYVFQPSDSLSAVAAKLGASEQSITEINGADINPYDTVFVPVSNLPNLTQPVVPPLSPPERERKGAVIGLGVGLGVCGALLILVCAVWWYRERGGGFKDVEKQQQFKGDALLKAEKVSLMADVSGCLDKYKVFQVEELSDATDGFDEMCIIQGSVYKGKIDGEWYAIKKMKWNAYEELKILQKVNHGNLVRLEGFCIDQGEGNCYLVYEYAENGSLHSWLHENKAEKLSWKTRLRIAIDVANGLQYIHEHTRPKVVHKDIKSSNILLDSNMRAKIANFGLAKSGCNAITMHIVGTQGYIAPEYLADGVVSTKMDVFSFGVVLLELISGREARDEQGNVLWASASGVMDGKEERKLRKLREWMDECLLRESCSTDSVLSVMAVAVACLHKDPARRPSMVDIVYALSKSDDLFFDVSEENGLSPRAVVAR</sequence>
<dbReference type="InterPro" id="IPR000719">
    <property type="entry name" value="Prot_kinase_dom"/>
</dbReference>
<dbReference type="Pfam" id="PF23457">
    <property type="entry name" value="LysM2_NFP"/>
    <property type="match status" value="1"/>
</dbReference>
<dbReference type="Gene3D" id="3.30.200.20">
    <property type="entry name" value="Phosphorylase Kinase, domain 1"/>
    <property type="match status" value="1"/>
</dbReference>
<dbReference type="InterPro" id="IPR056561">
    <property type="entry name" value="NFP_LYK_LysM1"/>
</dbReference>
<dbReference type="Proteomes" id="UP000298416">
    <property type="component" value="Unassembled WGS sequence"/>
</dbReference>
<feature type="domain" description="Protein kinase" evidence="11">
    <location>
        <begin position="304"/>
        <end position="619"/>
    </location>
</feature>
<dbReference type="Gene3D" id="1.10.510.10">
    <property type="entry name" value="Transferase(Phosphotransferase) domain 1"/>
    <property type="match status" value="1"/>
</dbReference>
<dbReference type="SMART" id="SM00220">
    <property type="entry name" value="S_TKc"/>
    <property type="match status" value="1"/>
</dbReference>
<proteinExistence type="predicted"/>
<comment type="caution">
    <text evidence="12">The sequence shown here is derived from an EMBL/GenBank/DDBJ whole genome shotgun (WGS) entry which is preliminary data.</text>
</comment>
<keyword evidence="9" id="KW-1015">Disulfide bond</keyword>
<evidence type="ECO:0000256" key="3">
    <source>
        <dbReference type="ARBA" id="ARBA00022692"/>
    </source>
</evidence>
<evidence type="ECO:0000313" key="12">
    <source>
        <dbReference type="EMBL" id="KAG6393377.1"/>
    </source>
</evidence>
<reference evidence="12" key="1">
    <citation type="submission" date="2018-01" db="EMBL/GenBank/DDBJ databases">
        <authorList>
            <person name="Mao J.F."/>
        </authorList>
    </citation>
    <scope>NUCLEOTIDE SEQUENCE</scope>
    <source>
        <strain evidence="12">Huo1</strain>
        <tissue evidence="12">Leaf</tissue>
    </source>
</reference>
<dbReference type="GO" id="GO:0005524">
    <property type="term" value="F:ATP binding"/>
    <property type="evidence" value="ECO:0007669"/>
    <property type="project" value="UniProtKB-KW"/>
</dbReference>
<keyword evidence="3 10" id="KW-0812">Transmembrane</keyword>
<evidence type="ECO:0000256" key="4">
    <source>
        <dbReference type="ARBA" id="ARBA00022729"/>
    </source>
</evidence>
<dbReference type="PANTHER" id="PTHR45927">
    <property type="entry name" value="LYSM-DOMAIN RECEPTOR-LIKE KINASE-RELATED"/>
    <property type="match status" value="1"/>
</dbReference>
<dbReference type="FunFam" id="1.10.510.10:FF:000468">
    <property type="entry name" value="PTI1-like tyrosine-protein kinase 3"/>
    <property type="match status" value="1"/>
</dbReference>
<dbReference type="SUPFAM" id="SSF56112">
    <property type="entry name" value="Protein kinase-like (PK-like)"/>
    <property type="match status" value="1"/>
</dbReference>
<name>A0A8X8Z6S7_SALSN</name>
<keyword evidence="4" id="KW-0732">Signal</keyword>
<keyword evidence="6" id="KW-0067">ATP-binding</keyword>
<evidence type="ECO:0000256" key="5">
    <source>
        <dbReference type="ARBA" id="ARBA00022741"/>
    </source>
</evidence>
<evidence type="ECO:0000313" key="13">
    <source>
        <dbReference type="Proteomes" id="UP000298416"/>
    </source>
</evidence>
<dbReference type="Pfam" id="PF23462">
    <property type="entry name" value="LysM3_NFP"/>
    <property type="match status" value="1"/>
</dbReference>
<dbReference type="InterPro" id="IPR011009">
    <property type="entry name" value="Kinase-like_dom_sf"/>
</dbReference>
<evidence type="ECO:0000256" key="8">
    <source>
        <dbReference type="ARBA" id="ARBA00023136"/>
    </source>
</evidence>
<dbReference type="InterPro" id="IPR018392">
    <property type="entry name" value="LysM"/>
</dbReference>